<dbReference type="PRINTS" id="PR00623">
    <property type="entry name" value="HISTONEH4"/>
</dbReference>
<sequence>MSGRGNGTKGVDQGGSKRRRLILRENIQSISRQSIRRLARRVGVTKTVTIVDVVYTLKRQGRTIYGFGK</sequence>
<dbReference type="EMBL" id="NBNE01002455">
    <property type="protein sequence ID" value="OWZ10403.1"/>
    <property type="molecule type" value="Genomic_DNA"/>
</dbReference>
<keyword evidence="10" id="KW-1185">Reference proteome</keyword>
<evidence type="ECO:0000313" key="9">
    <source>
        <dbReference type="EMBL" id="OWZ10403.1"/>
    </source>
</evidence>
<dbReference type="STRING" id="4795.A0A225VY84"/>
<evidence type="ECO:0000313" key="10">
    <source>
        <dbReference type="Proteomes" id="UP000198211"/>
    </source>
</evidence>
<organism evidence="9 10">
    <name type="scientific">Phytophthora megakarya</name>
    <dbReference type="NCBI Taxonomy" id="4795"/>
    <lineage>
        <taxon>Eukaryota</taxon>
        <taxon>Sar</taxon>
        <taxon>Stramenopiles</taxon>
        <taxon>Oomycota</taxon>
        <taxon>Peronosporomycetes</taxon>
        <taxon>Peronosporales</taxon>
        <taxon>Peronosporaceae</taxon>
        <taxon>Phytophthora</taxon>
    </lineage>
</organism>
<evidence type="ECO:0000256" key="2">
    <source>
        <dbReference type="ARBA" id="ARBA00004286"/>
    </source>
</evidence>
<dbReference type="SUPFAM" id="SSF47113">
    <property type="entry name" value="Histone-fold"/>
    <property type="match status" value="1"/>
</dbReference>
<name>A0A225VY84_9STRA</name>
<dbReference type="InterPro" id="IPR009072">
    <property type="entry name" value="Histone-fold"/>
</dbReference>
<evidence type="ECO:0000256" key="7">
    <source>
        <dbReference type="ARBA" id="ARBA00023242"/>
    </source>
</evidence>
<accession>A0A225VY84</accession>
<proteinExistence type="inferred from homology"/>
<protein>
    <submittedName>
        <fullName evidence="9">Histone H4</fullName>
    </submittedName>
</protein>
<feature type="non-terminal residue" evidence="9">
    <location>
        <position position="1"/>
    </location>
</feature>
<evidence type="ECO:0000256" key="1">
    <source>
        <dbReference type="ARBA" id="ARBA00004123"/>
    </source>
</evidence>
<keyword evidence="7" id="KW-0539">Nucleus</keyword>
<keyword evidence="6" id="KW-0238">DNA-binding</keyword>
<dbReference type="GO" id="GO:0046982">
    <property type="term" value="F:protein heterodimerization activity"/>
    <property type="evidence" value="ECO:0007669"/>
    <property type="project" value="InterPro"/>
</dbReference>
<dbReference type="PANTHER" id="PTHR10484">
    <property type="entry name" value="HISTONE H4"/>
    <property type="match status" value="1"/>
</dbReference>
<dbReference type="GO" id="GO:0003677">
    <property type="term" value="F:DNA binding"/>
    <property type="evidence" value="ECO:0007669"/>
    <property type="project" value="UniProtKB-KW"/>
</dbReference>
<gene>
    <name evidence="9" type="ORF">PHMEG_00016750</name>
</gene>
<evidence type="ECO:0000256" key="3">
    <source>
        <dbReference type="ARBA" id="ARBA00006564"/>
    </source>
</evidence>
<evidence type="ECO:0000256" key="8">
    <source>
        <dbReference type="ARBA" id="ARBA00023269"/>
    </source>
</evidence>
<dbReference type="Gene3D" id="1.10.20.10">
    <property type="entry name" value="Histone, subunit A"/>
    <property type="match status" value="2"/>
</dbReference>
<comment type="subcellular location">
    <subcellularLocation>
        <location evidence="2">Chromosome</location>
    </subcellularLocation>
    <subcellularLocation>
        <location evidence="1">Nucleus</location>
    </subcellularLocation>
</comment>
<evidence type="ECO:0000256" key="6">
    <source>
        <dbReference type="ARBA" id="ARBA00023125"/>
    </source>
</evidence>
<dbReference type="OrthoDB" id="5918951at2759"/>
<keyword evidence="8" id="KW-0544">Nucleosome core</keyword>
<dbReference type="GO" id="GO:0000786">
    <property type="term" value="C:nucleosome"/>
    <property type="evidence" value="ECO:0007669"/>
    <property type="project" value="UniProtKB-KW"/>
</dbReference>
<comment type="subunit">
    <text evidence="4">The nucleosome is a histone octamer containing two molecules each of H2A, H2B, H3 and H4 assembled in one H3-H4 heterotetramer and two H2A-H2B heterodimers. The octamer wraps approximately 147 bp of DNA.</text>
</comment>
<dbReference type="GO" id="GO:0030527">
    <property type="term" value="F:structural constituent of chromatin"/>
    <property type="evidence" value="ECO:0007669"/>
    <property type="project" value="InterPro"/>
</dbReference>
<dbReference type="InterPro" id="IPR001951">
    <property type="entry name" value="Histone_H4"/>
</dbReference>
<dbReference type="GO" id="GO:0005634">
    <property type="term" value="C:nucleus"/>
    <property type="evidence" value="ECO:0007669"/>
    <property type="project" value="UniProtKB-SubCell"/>
</dbReference>
<evidence type="ECO:0000256" key="4">
    <source>
        <dbReference type="ARBA" id="ARBA00011538"/>
    </source>
</evidence>
<dbReference type="AlphaFoldDB" id="A0A225VY84"/>
<reference evidence="10" key="1">
    <citation type="submission" date="2017-03" db="EMBL/GenBank/DDBJ databases">
        <title>Phytopthora megakarya and P. palmivora, two closely related causual agents of cacao black pod achieved similar genome size and gene model numbers by different mechanisms.</title>
        <authorList>
            <person name="Ali S."/>
            <person name="Shao J."/>
            <person name="Larry D.J."/>
            <person name="Kronmiller B."/>
            <person name="Shen D."/>
            <person name="Strem M.D."/>
            <person name="Melnick R.L."/>
            <person name="Guiltinan M.J."/>
            <person name="Tyler B.M."/>
            <person name="Meinhardt L.W."/>
            <person name="Bailey B.A."/>
        </authorList>
    </citation>
    <scope>NUCLEOTIDE SEQUENCE [LARGE SCALE GENOMIC DNA]</scope>
    <source>
        <strain evidence="10">zdho120</strain>
    </source>
</reference>
<keyword evidence="5" id="KW-0158">Chromosome</keyword>
<comment type="caution">
    <text evidence="9">The sequence shown here is derived from an EMBL/GenBank/DDBJ whole genome shotgun (WGS) entry which is preliminary data.</text>
</comment>
<dbReference type="Proteomes" id="UP000198211">
    <property type="component" value="Unassembled WGS sequence"/>
</dbReference>
<evidence type="ECO:0000256" key="5">
    <source>
        <dbReference type="ARBA" id="ARBA00022454"/>
    </source>
</evidence>
<comment type="similarity">
    <text evidence="3">Belongs to the histone H4 family.</text>
</comment>